<dbReference type="Proteomes" id="UP000217790">
    <property type="component" value="Unassembled WGS sequence"/>
</dbReference>
<reference evidence="2" key="1">
    <citation type="journal article" date="2017" name="Nat. Ecol. Evol.">
        <title>Genome expansion and lineage-specific genetic innovations in the forest pathogenic fungi Armillaria.</title>
        <authorList>
            <person name="Sipos G."/>
            <person name="Prasanna A.N."/>
            <person name="Walter M.C."/>
            <person name="O'Connor E."/>
            <person name="Balint B."/>
            <person name="Krizsan K."/>
            <person name="Kiss B."/>
            <person name="Hess J."/>
            <person name="Varga T."/>
            <person name="Slot J."/>
            <person name="Riley R."/>
            <person name="Boka B."/>
            <person name="Rigling D."/>
            <person name="Barry K."/>
            <person name="Lee J."/>
            <person name="Mihaltcheva S."/>
            <person name="LaButti K."/>
            <person name="Lipzen A."/>
            <person name="Waldron R."/>
            <person name="Moloney N.M."/>
            <person name="Sperisen C."/>
            <person name="Kredics L."/>
            <person name="Vagvoelgyi C."/>
            <person name="Patrignani A."/>
            <person name="Fitzpatrick D."/>
            <person name="Nagy I."/>
            <person name="Doyle S."/>
            <person name="Anderson J.B."/>
            <person name="Grigoriev I.V."/>
            <person name="Gueldener U."/>
            <person name="Muensterkoetter M."/>
            <person name="Nagy L.G."/>
        </authorList>
    </citation>
    <scope>NUCLEOTIDE SEQUENCE [LARGE SCALE GENOMIC DNA]</scope>
    <source>
        <strain evidence="2">Ar21-2</strain>
    </source>
</reference>
<name>A0A2H3DK01_ARMGA</name>
<organism evidence="1 2">
    <name type="scientific">Armillaria gallica</name>
    <name type="common">Bulbous honey fungus</name>
    <name type="synonym">Armillaria bulbosa</name>
    <dbReference type="NCBI Taxonomy" id="47427"/>
    <lineage>
        <taxon>Eukaryota</taxon>
        <taxon>Fungi</taxon>
        <taxon>Dikarya</taxon>
        <taxon>Basidiomycota</taxon>
        <taxon>Agaricomycotina</taxon>
        <taxon>Agaricomycetes</taxon>
        <taxon>Agaricomycetidae</taxon>
        <taxon>Agaricales</taxon>
        <taxon>Marasmiineae</taxon>
        <taxon>Physalacriaceae</taxon>
        <taxon>Armillaria</taxon>
    </lineage>
</organism>
<dbReference type="InParanoid" id="A0A2H3DK01"/>
<sequence>MHDFRSRLPPRSPVQLRACANNLPLPDSDIYVFVNILALPELYFRADSPGCTEQSVSAGIVGFGERDIPCFPAYKSAARRLAPRPSSTITSTSSPVDLSLSSSTTVSSTLRHRTRHWVADNVPFPTHPWPVCGGDG</sequence>
<accession>A0A2H3DK01</accession>
<keyword evidence="2" id="KW-1185">Reference proteome</keyword>
<proteinExistence type="predicted"/>
<gene>
    <name evidence="1" type="ORF">ARMGADRAFT_443693</name>
</gene>
<evidence type="ECO:0000313" key="1">
    <source>
        <dbReference type="EMBL" id="PBK87776.1"/>
    </source>
</evidence>
<evidence type="ECO:0000313" key="2">
    <source>
        <dbReference type="Proteomes" id="UP000217790"/>
    </source>
</evidence>
<dbReference type="AlphaFoldDB" id="A0A2H3DK01"/>
<protein>
    <submittedName>
        <fullName evidence="1">Uncharacterized protein</fullName>
    </submittedName>
</protein>
<dbReference type="EMBL" id="KZ293676">
    <property type="protein sequence ID" value="PBK87776.1"/>
    <property type="molecule type" value="Genomic_DNA"/>
</dbReference>